<sequence>MGNIVTKDKFIGGGGPLVQVLDAAELENDKPQQVQVKGPDGATTSLLLVKHSTPSPAGGSPKKSSANGEVITALGSKCPHYGAPLVNGHFEGGRIRCPWHGACFSTQTGDIEDFPAIDSIPCVQLRQEKGKIVMPAEQLKLFQSRTRELLTKEVRKQRAHATEGHGNVVIIGSGGAGQACADELVRGGFRGRIRVVTSDAALPYDRPKLSKNPAAEFEQLALREEDYYKAAHVEVILGTSVTSVDSSAKTVCLKRNGSDETEEIMYQTLVIAPGASPVKLPLPGIESTDSVLTIRSLADAGRIAAHIKEGARLVVLGGSFVALELAAFARGKGAAVTVVMRGQVPFETSLGPEIGAKIKALHEVNGVVFETGTSFQVIYAHDDSREFKEVLLTNGKIVEGDVCVLGVGATPATEFLKETHSNWLDEKGFIPVDKNLRVNGTSKEDEVFACGDATTFPYRTGFVGGSRVNISHWQVAQNMGRAVGKAILAAEAKKEEDQTPFTVAPFFWTVHYGKSIRFSAMVHHQCLSLSGMPAGMGSES</sequence>
<dbReference type="PANTHER" id="PTHR43557:SF2">
    <property type="entry name" value="RIESKE DOMAIN-CONTAINING PROTEIN-RELATED"/>
    <property type="match status" value="1"/>
</dbReference>
<dbReference type="InterPro" id="IPR036188">
    <property type="entry name" value="FAD/NAD-bd_sf"/>
</dbReference>
<reference evidence="9" key="1">
    <citation type="submission" date="2020-11" db="EMBL/GenBank/DDBJ databases">
        <authorList>
            <person name="Tran Van P."/>
        </authorList>
    </citation>
    <scope>NUCLEOTIDE SEQUENCE</scope>
</reference>
<proteinExistence type="predicted"/>
<evidence type="ECO:0000256" key="3">
    <source>
        <dbReference type="ARBA" id="ARBA00022714"/>
    </source>
</evidence>
<comment type="cofactor">
    <cofactor evidence="1">
        <name>FAD</name>
        <dbReference type="ChEBI" id="CHEBI:57692"/>
    </cofactor>
</comment>
<gene>
    <name evidence="9" type="ORF">CTOB1V02_LOCUS3994</name>
</gene>
<protein>
    <submittedName>
        <fullName evidence="9">Uncharacterized protein</fullName>
    </submittedName>
</protein>
<dbReference type="InterPro" id="IPR023753">
    <property type="entry name" value="FAD/NAD-binding_dom"/>
</dbReference>
<dbReference type="Gene3D" id="2.102.10.10">
    <property type="entry name" value="Rieske [2Fe-2S] iron-sulphur domain"/>
    <property type="match status" value="1"/>
</dbReference>
<dbReference type="Gene3D" id="3.50.50.60">
    <property type="entry name" value="FAD/NAD(P)-binding domain"/>
    <property type="match status" value="2"/>
</dbReference>
<dbReference type="InterPro" id="IPR050446">
    <property type="entry name" value="FAD-oxidoreductase/Apoptosis"/>
</dbReference>
<keyword evidence="3" id="KW-0001">2Fe-2S</keyword>
<keyword evidence="4" id="KW-0479">Metal-binding</keyword>
<keyword evidence="2" id="KW-0285">Flavoprotein</keyword>
<dbReference type="InterPro" id="IPR017941">
    <property type="entry name" value="Rieske_2Fe-2S"/>
</dbReference>
<dbReference type="PROSITE" id="PS51296">
    <property type="entry name" value="RIESKE"/>
    <property type="match status" value="1"/>
</dbReference>
<keyword evidence="5" id="KW-0274">FAD</keyword>
<dbReference type="Pfam" id="PF00355">
    <property type="entry name" value="Rieske"/>
    <property type="match status" value="1"/>
</dbReference>
<keyword evidence="7" id="KW-0408">Iron</keyword>
<evidence type="ECO:0000256" key="6">
    <source>
        <dbReference type="ARBA" id="ARBA00023002"/>
    </source>
</evidence>
<dbReference type="AlphaFoldDB" id="A0A7R8WBY0"/>
<evidence type="ECO:0000256" key="8">
    <source>
        <dbReference type="ARBA" id="ARBA00023014"/>
    </source>
</evidence>
<dbReference type="PANTHER" id="PTHR43557">
    <property type="entry name" value="APOPTOSIS-INDUCING FACTOR 1"/>
    <property type="match status" value="1"/>
</dbReference>
<dbReference type="SUPFAM" id="SSF50022">
    <property type="entry name" value="ISP domain"/>
    <property type="match status" value="1"/>
</dbReference>
<dbReference type="GO" id="GO:0046872">
    <property type="term" value="F:metal ion binding"/>
    <property type="evidence" value="ECO:0007669"/>
    <property type="project" value="UniProtKB-KW"/>
</dbReference>
<evidence type="ECO:0000256" key="5">
    <source>
        <dbReference type="ARBA" id="ARBA00022827"/>
    </source>
</evidence>
<dbReference type="EMBL" id="OB660735">
    <property type="protein sequence ID" value="CAD7226069.1"/>
    <property type="molecule type" value="Genomic_DNA"/>
</dbReference>
<dbReference type="GO" id="GO:0016651">
    <property type="term" value="F:oxidoreductase activity, acting on NAD(P)H"/>
    <property type="evidence" value="ECO:0007669"/>
    <property type="project" value="TreeGrafter"/>
</dbReference>
<dbReference type="InterPro" id="IPR036922">
    <property type="entry name" value="Rieske_2Fe-2S_sf"/>
</dbReference>
<dbReference type="GO" id="GO:0051537">
    <property type="term" value="F:2 iron, 2 sulfur cluster binding"/>
    <property type="evidence" value="ECO:0007669"/>
    <property type="project" value="UniProtKB-KW"/>
</dbReference>
<name>A0A7R8WBY0_9CRUS</name>
<evidence type="ECO:0000256" key="2">
    <source>
        <dbReference type="ARBA" id="ARBA00022630"/>
    </source>
</evidence>
<dbReference type="SUPFAM" id="SSF51905">
    <property type="entry name" value="FAD/NAD(P)-binding domain"/>
    <property type="match status" value="2"/>
</dbReference>
<dbReference type="PRINTS" id="PR00368">
    <property type="entry name" value="FADPNR"/>
</dbReference>
<dbReference type="Pfam" id="PF07992">
    <property type="entry name" value="Pyr_redox_2"/>
    <property type="match status" value="1"/>
</dbReference>
<keyword evidence="8" id="KW-0411">Iron-sulfur</keyword>
<evidence type="ECO:0000313" key="9">
    <source>
        <dbReference type="EMBL" id="CAD7226069.1"/>
    </source>
</evidence>
<organism evidence="9">
    <name type="scientific">Cyprideis torosa</name>
    <dbReference type="NCBI Taxonomy" id="163714"/>
    <lineage>
        <taxon>Eukaryota</taxon>
        <taxon>Metazoa</taxon>
        <taxon>Ecdysozoa</taxon>
        <taxon>Arthropoda</taxon>
        <taxon>Crustacea</taxon>
        <taxon>Oligostraca</taxon>
        <taxon>Ostracoda</taxon>
        <taxon>Podocopa</taxon>
        <taxon>Podocopida</taxon>
        <taxon>Cytherocopina</taxon>
        <taxon>Cytheroidea</taxon>
        <taxon>Cytherideidae</taxon>
        <taxon>Cyprideis</taxon>
    </lineage>
</organism>
<dbReference type="PRINTS" id="PR00411">
    <property type="entry name" value="PNDRDTASEI"/>
</dbReference>
<evidence type="ECO:0000256" key="4">
    <source>
        <dbReference type="ARBA" id="ARBA00022723"/>
    </source>
</evidence>
<dbReference type="GO" id="GO:0005737">
    <property type="term" value="C:cytoplasm"/>
    <property type="evidence" value="ECO:0007669"/>
    <property type="project" value="TreeGrafter"/>
</dbReference>
<dbReference type="OrthoDB" id="432169at2759"/>
<accession>A0A7R8WBY0</accession>
<keyword evidence="6" id="KW-0560">Oxidoreductase</keyword>
<evidence type="ECO:0000256" key="7">
    <source>
        <dbReference type="ARBA" id="ARBA00023004"/>
    </source>
</evidence>
<evidence type="ECO:0000256" key="1">
    <source>
        <dbReference type="ARBA" id="ARBA00001974"/>
    </source>
</evidence>